<reference evidence="2" key="1">
    <citation type="submission" date="2021-01" db="EMBL/GenBank/DDBJ databases">
        <authorList>
            <person name="Lovell J.T."/>
            <person name="Bentley N."/>
            <person name="Bhattarai G."/>
            <person name="Jenkins J.W."/>
            <person name="Sreedasyam A."/>
            <person name="Alarcon Y."/>
            <person name="Bock C."/>
            <person name="Boston L."/>
            <person name="Carlson J."/>
            <person name="Cervantes K."/>
            <person name="Clermont K."/>
            <person name="Krom N."/>
            <person name="Kubenka K."/>
            <person name="Mamidi S."/>
            <person name="Mattison C."/>
            <person name="Monteros M."/>
            <person name="Pisani C."/>
            <person name="Plott C."/>
            <person name="Rajasekar S."/>
            <person name="Rhein H.S."/>
            <person name="Rohla C."/>
            <person name="Song M."/>
            <person name="Hilaire R.S."/>
            <person name="Shu S."/>
            <person name="Wells L."/>
            <person name="Wang X."/>
            <person name="Webber J."/>
            <person name="Heerema R.J."/>
            <person name="Klein P."/>
            <person name="Conner P."/>
            <person name="Grauke L."/>
            <person name="Grimwood J."/>
            <person name="Schmutz J."/>
            <person name="Randall J.J."/>
        </authorList>
    </citation>
    <scope>NUCLEOTIDE SEQUENCE</scope>
    <source>
        <tissue evidence="2">Leaf</tissue>
    </source>
</reference>
<accession>A0A922DM44</accession>
<gene>
    <name evidence="2" type="ORF">I3842_11G050900</name>
</gene>
<organism evidence="2 3">
    <name type="scientific">Carya illinoinensis</name>
    <name type="common">Pecan</name>
    <dbReference type="NCBI Taxonomy" id="32201"/>
    <lineage>
        <taxon>Eukaryota</taxon>
        <taxon>Viridiplantae</taxon>
        <taxon>Streptophyta</taxon>
        <taxon>Embryophyta</taxon>
        <taxon>Tracheophyta</taxon>
        <taxon>Spermatophyta</taxon>
        <taxon>Magnoliopsida</taxon>
        <taxon>eudicotyledons</taxon>
        <taxon>Gunneridae</taxon>
        <taxon>Pentapetalae</taxon>
        <taxon>rosids</taxon>
        <taxon>fabids</taxon>
        <taxon>Fagales</taxon>
        <taxon>Juglandaceae</taxon>
        <taxon>Carya</taxon>
    </lineage>
</organism>
<dbReference type="EMBL" id="CM031835">
    <property type="protein sequence ID" value="KAG6687043.1"/>
    <property type="molecule type" value="Genomic_DNA"/>
</dbReference>
<feature type="domain" description="Retrovirus-related Pol polyprotein from transposon TNT 1-94-like beta-barrel" evidence="1">
    <location>
        <begin position="43"/>
        <end position="113"/>
    </location>
</feature>
<proteinExistence type="predicted"/>
<dbReference type="AlphaFoldDB" id="A0A922DM44"/>
<dbReference type="Pfam" id="PF22936">
    <property type="entry name" value="Pol_BBD"/>
    <property type="match status" value="1"/>
</dbReference>
<evidence type="ECO:0000313" key="2">
    <source>
        <dbReference type="EMBL" id="KAG6687043.1"/>
    </source>
</evidence>
<protein>
    <recommendedName>
        <fullName evidence="1">Retrovirus-related Pol polyprotein from transposon TNT 1-94-like beta-barrel domain-containing protein</fullName>
    </recommendedName>
</protein>
<name>A0A922DM44_CARIL</name>
<evidence type="ECO:0000259" key="1">
    <source>
        <dbReference type="Pfam" id="PF22936"/>
    </source>
</evidence>
<comment type="caution">
    <text evidence="2">The sequence shown here is derived from an EMBL/GenBank/DDBJ whole genome shotgun (WGS) entry which is preliminary data.</text>
</comment>
<dbReference type="InterPro" id="IPR054722">
    <property type="entry name" value="PolX-like_BBD"/>
</dbReference>
<evidence type="ECO:0000313" key="3">
    <source>
        <dbReference type="Proteomes" id="UP000811246"/>
    </source>
</evidence>
<sequence>MVGSCQGTPQKELKTKSSCLTSSLIATSGKALHTSAPSSNSEWIIDFGATNHMTFENHHIQSMKPSEQHRVSTANGTPSLVVGEGSITLTENLSLDLVLVVPNLNHNLLSVAQ</sequence>
<dbReference type="Proteomes" id="UP000811246">
    <property type="component" value="Chromosome 11"/>
</dbReference>